<feature type="binding site" evidence="8">
    <location>
        <position position="124"/>
    </location>
    <ligand>
        <name>(2E)-4-hydroxy-3-methylbut-2-enyl diphosphate</name>
        <dbReference type="ChEBI" id="CHEBI:128753"/>
    </ligand>
</feature>
<dbReference type="CDD" id="cd05687">
    <property type="entry name" value="S1_RPS1_repeat_ec1_hs1"/>
    <property type="match status" value="1"/>
</dbReference>
<feature type="binding site" evidence="8">
    <location>
        <position position="124"/>
    </location>
    <ligand>
        <name>isopentenyl diphosphate</name>
        <dbReference type="ChEBI" id="CHEBI:128769"/>
    </ligand>
</feature>
<gene>
    <name evidence="8" type="primary">ispH</name>
    <name evidence="10" type="ORF">H8S34_09390</name>
</gene>
<dbReference type="EMBL" id="JACOPR010000005">
    <property type="protein sequence ID" value="MBC5731040.1"/>
    <property type="molecule type" value="Genomic_DNA"/>
</dbReference>
<dbReference type="PRINTS" id="PR00681">
    <property type="entry name" value="RIBOSOMALS1"/>
</dbReference>
<feature type="binding site" evidence="8">
    <location>
        <position position="225"/>
    </location>
    <ligand>
        <name>isopentenyl diphosphate</name>
        <dbReference type="ChEBI" id="CHEBI:128769"/>
    </ligand>
</feature>
<feature type="domain" description="S1 motif" evidence="9">
    <location>
        <begin position="392"/>
        <end position="458"/>
    </location>
</feature>
<evidence type="ECO:0000256" key="2">
    <source>
        <dbReference type="ARBA" id="ARBA00022485"/>
    </source>
</evidence>
<comment type="catalytic activity">
    <reaction evidence="8">
        <text>dimethylallyl diphosphate + 2 oxidized [2Fe-2S]-[ferredoxin] + H2O = (2E)-4-hydroxy-3-methylbut-2-enyl diphosphate + 2 reduced [2Fe-2S]-[ferredoxin] + 2 H(+)</text>
        <dbReference type="Rhea" id="RHEA:24825"/>
        <dbReference type="Rhea" id="RHEA-COMP:10000"/>
        <dbReference type="Rhea" id="RHEA-COMP:10001"/>
        <dbReference type="ChEBI" id="CHEBI:15377"/>
        <dbReference type="ChEBI" id="CHEBI:15378"/>
        <dbReference type="ChEBI" id="CHEBI:33737"/>
        <dbReference type="ChEBI" id="CHEBI:33738"/>
        <dbReference type="ChEBI" id="CHEBI:57623"/>
        <dbReference type="ChEBI" id="CHEBI:128753"/>
        <dbReference type="EC" id="1.17.7.4"/>
    </reaction>
</comment>
<comment type="similarity">
    <text evidence="1">Belongs to the bacterial ribosomal protein bS1 family.</text>
</comment>
<feature type="binding site" evidence="8">
    <location>
        <position position="223"/>
    </location>
    <ligand>
        <name>(2E)-4-hydroxy-3-methylbut-2-enyl diphosphate</name>
        <dbReference type="ChEBI" id="CHEBI:128753"/>
    </ligand>
</feature>
<dbReference type="Proteomes" id="UP000660021">
    <property type="component" value="Unassembled WGS sequence"/>
</dbReference>
<dbReference type="Gene3D" id="2.40.50.140">
    <property type="entry name" value="Nucleic acid-binding proteins"/>
    <property type="match status" value="4"/>
</dbReference>
<feature type="active site" description="Proton donor" evidence="8">
    <location>
        <position position="126"/>
    </location>
</feature>
<feature type="domain" description="S1 motif" evidence="9">
    <location>
        <begin position="564"/>
        <end position="633"/>
    </location>
</feature>
<comment type="caution">
    <text evidence="10">The sequence shown here is derived from an EMBL/GenBank/DDBJ whole genome shotgun (WGS) entry which is preliminary data.</text>
</comment>
<feature type="binding site" evidence="8">
    <location>
        <position position="267"/>
    </location>
    <ligand>
        <name>dimethylallyl diphosphate</name>
        <dbReference type="ChEBI" id="CHEBI:57623"/>
    </ligand>
</feature>
<comment type="similarity">
    <text evidence="8">Belongs to the IspH family.</text>
</comment>
<feature type="binding site" evidence="8">
    <location>
        <position position="74"/>
    </location>
    <ligand>
        <name>dimethylallyl diphosphate</name>
        <dbReference type="ChEBI" id="CHEBI:57623"/>
    </ligand>
</feature>
<dbReference type="NCBIfam" id="NF005208">
    <property type="entry name" value="PRK06676.1"/>
    <property type="match status" value="1"/>
</dbReference>
<feature type="binding site" evidence="8">
    <location>
        <position position="195"/>
    </location>
    <ligand>
        <name>[4Fe-4S] cluster</name>
        <dbReference type="ChEBI" id="CHEBI:49883"/>
    </ligand>
</feature>
<sequence>MSRLTLARSAGFCYGVRRAVTMAEEAAQSGRPCVMLGHIIHNGSVIEQLEKAGVQVVHSVEEVPTGAAVIIRSHGEGRVVYERLQERRAEIIDTTCPNVSHIHRLVSQAEEEGRIPVIIGTPTHPEVEAIAGWCRNPVVLSGPDALENWLREHPELRTQPITMVSQTTSTQKKWNLCVEKAKKECTNLKIFDTICNATCKRQSEAQELAAQNDAMIVIGGRDSSNTRRLTELCAALCPTVCWIERAEELEPSNLYGKASIGITAGASTPGWIIKEVYDKMSAENMEIEESFAEMLEKSIKTLNTGEKVTGVVTGITPTEIYVDLGTKHAGYIPVSELTDDPTVKVEDIVKVGDEIETYVMRVNDQEGVVTLSKKRLDTVKSWDDIEQAKDDQTVVEGVVTEENKGGVVVSVKGVRVFVPASQTGLARDVAMTELVKQHVRLRITEVNRARRRVVGSIRAVAAAERAEKAAKVWEEIEEGKRYTGVVKSLTSYGAFVDIGGVDGMVHISELSWSRIKHPSEVVKVGDTVEVYVIAADKEKKKISLGMKDRTEDPWAKFTATYDVGSVANVKVVKLMTFGAFAEIVPGVDGLIHISQIADHRIEKPGDVLSEGQMVDVKVTDIDFENKKVSLSIRALLDEQADAAEDEDGSAE</sequence>
<protein>
    <recommendedName>
        <fullName evidence="8">4-hydroxy-3-methylbut-2-enyl diphosphate reductase</fullName>
        <shortName evidence="8">HMBPP reductase</shortName>
        <ecNumber evidence="8">1.17.7.4</ecNumber>
    </recommendedName>
</protein>
<evidence type="ECO:0000256" key="4">
    <source>
        <dbReference type="ARBA" id="ARBA00022980"/>
    </source>
</evidence>
<keyword evidence="8 10" id="KW-0560">Oxidoreductase</keyword>
<evidence type="ECO:0000313" key="10">
    <source>
        <dbReference type="EMBL" id="MBC5731040.1"/>
    </source>
</evidence>
<feature type="domain" description="S1 motif" evidence="9">
    <location>
        <begin position="305"/>
        <end position="374"/>
    </location>
</feature>
<evidence type="ECO:0000313" key="11">
    <source>
        <dbReference type="Proteomes" id="UP000660021"/>
    </source>
</evidence>
<dbReference type="PANTHER" id="PTHR10724:SF7">
    <property type="entry name" value="SMALL RIBOSOMAL SUBUNIT PROTEIN BS1C"/>
    <property type="match status" value="1"/>
</dbReference>
<feature type="binding site" evidence="8">
    <location>
        <position position="224"/>
    </location>
    <ligand>
        <name>(2E)-4-hydroxy-3-methylbut-2-enyl diphosphate</name>
        <dbReference type="ChEBI" id="CHEBI:128753"/>
    </ligand>
</feature>
<comment type="pathway">
    <text evidence="8">Isoprenoid biosynthesis; dimethylallyl diphosphate biosynthesis; dimethylallyl diphosphate from (2E)-4-hydroxy-3-methylbutenyl diphosphate: step 1/1.</text>
</comment>
<feature type="binding site" evidence="8">
    <location>
        <position position="167"/>
    </location>
    <ligand>
        <name>(2E)-4-hydroxy-3-methylbut-2-enyl diphosphate</name>
        <dbReference type="ChEBI" id="CHEBI:128753"/>
    </ligand>
</feature>
<dbReference type="InterPro" id="IPR050437">
    <property type="entry name" value="Ribos_protein_bS1-like"/>
</dbReference>
<keyword evidence="2 8" id="KW-0004">4Fe-4S</keyword>
<dbReference type="SMART" id="SM00316">
    <property type="entry name" value="S1"/>
    <property type="match status" value="4"/>
</dbReference>
<keyword evidence="6 8" id="KW-0411">Iron-sulfur</keyword>
<dbReference type="PANTHER" id="PTHR10724">
    <property type="entry name" value="30S RIBOSOMAL PROTEIN S1"/>
    <property type="match status" value="1"/>
</dbReference>
<comment type="cofactor">
    <cofactor evidence="8">
        <name>[4Fe-4S] cluster</name>
        <dbReference type="ChEBI" id="CHEBI:49883"/>
    </cofactor>
    <text evidence="8">Binds 1 [4Fe-4S] cluster per subunit.</text>
</comment>
<dbReference type="HAMAP" id="MF_00191">
    <property type="entry name" value="IspH"/>
    <property type="match status" value="1"/>
</dbReference>
<feature type="binding site" evidence="8">
    <location>
        <position position="267"/>
    </location>
    <ligand>
        <name>isopentenyl diphosphate</name>
        <dbReference type="ChEBI" id="CHEBI:128769"/>
    </ligand>
</feature>
<evidence type="ECO:0000256" key="8">
    <source>
        <dbReference type="HAMAP-Rule" id="MF_00191"/>
    </source>
</evidence>
<name>A0ABR7HU76_9FIRM</name>
<dbReference type="InterPro" id="IPR003451">
    <property type="entry name" value="LytB/IspH"/>
</dbReference>
<feature type="binding site" evidence="8">
    <location>
        <position position="224"/>
    </location>
    <ligand>
        <name>isopentenyl diphosphate</name>
        <dbReference type="ChEBI" id="CHEBI:128769"/>
    </ligand>
</feature>
<dbReference type="CDD" id="cd13944">
    <property type="entry name" value="lytB_ispH"/>
    <property type="match status" value="1"/>
</dbReference>
<keyword evidence="3 8" id="KW-0479">Metal-binding</keyword>
<evidence type="ECO:0000256" key="5">
    <source>
        <dbReference type="ARBA" id="ARBA00023004"/>
    </source>
</evidence>
<feature type="binding site" evidence="8">
    <location>
        <position position="96"/>
    </location>
    <ligand>
        <name>[4Fe-4S] cluster</name>
        <dbReference type="ChEBI" id="CHEBI:49883"/>
    </ligand>
</feature>
<feature type="binding site" evidence="8">
    <location>
        <position position="225"/>
    </location>
    <ligand>
        <name>dimethylallyl diphosphate</name>
        <dbReference type="ChEBI" id="CHEBI:57623"/>
    </ligand>
</feature>
<dbReference type="Pfam" id="PF02401">
    <property type="entry name" value="LYTB"/>
    <property type="match status" value="1"/>
</dbReference>
<feature type="binding site" evidence="8">
    <location>
        <position position="74"/>
    </location>
    <ligand>
        <name>isopentenyl diphosphate</name>
        <dbReference type="ChEBI" id="CHEBI:128769"/>
    </ligand>
</feature>
<feature type="binding site" evidence="8">
    <location>
        <position position="223"/>
    </location>
    <ligand>
        <name>isopentenyl diphosphate</name>
        <dbReference type="ChEBI" id="CHEBI:128769"/>
    </ligand>
</feature>
<accession>A0ABR7HU76</accession>
<dbReference type="NCBIfam" id="TIGR00216">
    <property type="entry name" value="ispH_lytB"/>
    <property type="match status" value="1"/>
</dbReference>
<feature type="binding site" evidence="8">
    <location>
        <position position="41"/>
    </location>
    <ligand>
        <name>(2E)-4-hydroxy-3-methylbut-2-enyl diphosphate</name>
        <dbReference type="ChEBI" id="CHEBI:128753"/>
    </ligand>
</feature>
<feature type="binding site" evidence="8">
    <location>
        <position position="74"/>
    </location>
    <ligand>
        <name>(2E)-4-hydroxy-3-methylbut-2-enyl diphosphate</name>
        <dbReference type="ChEBI" id="CHEBI:128753"/>
    </ligand>
</feature>
<keyword evidence="4 10" id="KW-0689">Ribosomal protein</keyword>
<feature type="binding site" evidence="8">
    <location>
        <position position="225"/>
    </location>
    <ligand>
        <name>(2E)-4-hydroxy-3-methylbut-2-enyl diphosphate</name>
        <dbReference type="ChEBI" id="CHEBI:128753"/>
    </ligand>
</feature>
<keyword evidence="5 8" id="KW-0408">Iron</keyword>
<comment type="pathway">
    <text evidence="8">Isoprenoid biosynthesis; isopentenyl diphosphate biosynthesis via DXP pathway; isopentenyl diphosphate from 1-deoxy-D-xylulose 5-phosphate: step 6/6.</text>
</comment>
<dbReference type="RefSeq" id="WP_186963812.1">
    <property type="nucleotide sequence ID" value="NZ_JACOPR010000005.1"/>
</dbReference>
<evidence type="ECO:0000256" key="7">
    <source>
        <dbReference type="ARBA" id="ARBA00023274"/>
    </source>
</evidence>
<dbReference type="Gene3D" id="3.40.1010.20">
    <property type="entry name" value="4-hydroxy-3-methylbut-2-enyl diphosphate reductase, catalytic domain"/>
    <property type="match status" value="2"/>
</dbReference>
<feature type="binding site" evidence="8">
    <location>
        <position position="13"/>
    </location>
    <ligand>
        <name>[4Fe-4S] cluster</name>
        <dbReference type="ChEBI" id="CHEBI:49883"/>
    </ligand>
</feature>
<organism evidence="10 11">
    <name type="scientific">Pseudoflavonifractor hominis</name>
    <dbReference type="NCBI Taxonomy" id="2763059"/>
    <lineage>
        <taxon>Bacteria</taxon>
        <taxon>Bacillati</taxon>
        <taxon>Bacillota</taxon>
        <taxon>Clostridia</taxon>
        <taxon>Eubacteriales</taxon>
        <taxon>Oscillospiraceae</taxon>
        <taxon>Pseudoflavonifractor</taxon>
    </lineage>
</organism>
<comment type="catalytic activity">
    <reaction evidence="8">
        <text>isopentenyl diphosphate + 2 oxidized [2Fe-2S]-[ferredoxin] + H2O = (2E)-4-hydroxy-3-methylbut-2-enyl diphosphate + 2 reduced [2Fe-2S]-[ferredoxin] + 2 H(+)</text>
        <dbReference type="Rhea" id="RHEA:24488"/>
        <dbReference type="Rhea" id="RHEA-COMP:10000"/>
        <dbReference type="Rhea" id="RHEA-COMP:10001"/>
        <dbReference type="ChEBI" id="CHEBI:15377"/>
        <dbReference type="ChEBI" id="CHEBI:15378"/>
        <dbReference type="ChEBI" id="CHEBI:33737"/>
        <dbReference type="ChEBI" id="CHEBI:33738"/>
        <dbReference type="ChEBI" id="CHEBI:128753"/>
        <dbReference type="ChEBI" id="CHEBI:128769"/>
        <dbReference type="EC" id="1.17.7.4"/>
    </reaction>
</comment>
<reference evidence="10 11" key="1">
    <citation type="submission" date="2020-08" db="EMBL/GenBank/DDBJ databases">
        <title>Genome public.</title>
        <authorList>
            <person name="Liu C."/>
            <person name="Sun Q."/>
        </authorList>
    </citation>
    <scope>NUCLEOTIDE SEQUENCE [LARGE SCALE GENOMIC DNA]</scope>
    <source>
        <strain evidence="10 11">New-38</strain>
    </source>
</reference>
<dbReference type="InterPro" id="IPR003029">
    <property type="entry name" value="S1_domain"/>
</dbReference>
<dbReference type="Pfam" id="PF00575">
    <property type="entry name" value="S1"/>
    <property type="match status" value="4"/>
</dbReference>
<feature type="binding site" evidence="8">
    <location>
        <position position="223"/>
    </location>
    <ligand>
        <name>dimethylallyl diphosphate</name>
        <dbReference type="ChEBI" id="CHEBI:57623"/>
    </ligand>
</feature>
<evidence type="ECO:0000256" key="1">
    <source>
        <dbReference type="ARBA" id="ARBA00006767"/>
    </source>
</evidence>
<proteinExistence type="inferred from homology"/>
<comment type="function">
    <text evidence="8">Catalyzes the conversion of 1-hydroxy-2-methyl-2-(E)-butenyl 4-diphosphate (HMBPP) into a mixture of isopentenyl diphosphate (IPP) and dimethylallyl diphosphate (DMAPP). Acts in the terminal step of the DOXP/MEP pathway for isoprenoid precursor biosynthesis.</text>
</comment>
<dbReference type="NCBIfam" id="NF000907">
    <property type="entry name" value="PRK00087.1"/>
    <property type="match status" value="1"/>
</dbReference>
<keyword evidence="11" id="KW-1185">Reference proteome</keyword>
<feature type="binding site" evidence="8">
    <location>
        <position position="124"/>
    </location>
    <ligand>
        <name>dimethylallyl diphosphate</name>
        <dbReference type="ChEBI" id="CHEBI:57623"/>
    </ligand>
</feature>
<keyword evidence="7" id="KW-0687">Ribonucleoprotein</keyword>
<feature type="binding site" evidence="8">
    <location>
        <position position="224"/>
    </location>
    <ligand>
        <name>dimethylallyl diphosphate</name>
        <dbReference type="ChEBI" id="CHEBI:57623"/>
    </ligand>
</feature>
<evidence type="ECO:0000256" key="6">
    <source>
        <dbReference type="ARBA" id="ARBA00023014"/>
    </source>
</evidence>
<dbReference type="Gene3D" id="3.40.50.11270">
    <property type="match status" value="1"/>
</dbReference>
<feature type="binding site" evidence="8">
    <location>
        <position position="41"/>
    </location>
    <ligand>
        <name>dimethylallyl diphosphate</name>
        <dbReference type="ChEBI" id="CHEBI:57623"/>
    </ligand>
</feature>
<keyword evidence="8" id="KW-0414">Isoprene biosynthesis</keyword>
<evidence type="ECO:0000259" key="9">
    <source>
        <dbReference type="PROSITE" id="PS50126"/>
    </source>
</evidence>
<dbReference type="SUPFAM" id="SSF50249">
    <property type="entry name" value="Nucleic acid-binding proteins"/>
    <property type="match status" value="4"/>
</dbReference>
<dbReference type="CDD" id="cd05688">
    <property type="entry name" value="S1_RPS1_repeat_ec3"/>
    <property type="match status" value="1"/>
</dbReference>
<feature type="binding site" evidence="8">
    <location>
        <position position="267"/>
    </location>
    <ligand>
        <name>(2E)-4-hydroxy-3-methylbut-2-enyl diphosphate</name>
        <dbReference type="ChEBI" id="CHEBI:128753"/>
    </ligand>
</feature>
<dbReference type="PROSITE" id="PS50126">
    <property type="entry name" value="S1"/>
    <property type="match status" value="4"/>
</dbReference>
<dbReference type="EC" id="1.17.7.4" evidence="8"/>
<dbReference type="GO" id="GO:0051745">
    <property type="term" value="F:4-hydroxy-3-methylbut-2-enyl diphosphate reductase activity"/>
    <property type="evidence" value="ECO:0007669"/>
    <property type="project" value="UniProtKB-EC"/>
</dbReference>
<dbReference type="InterPro" id="IPR012340">
    <property type="entry name" value="NA-bd_OB-fold"/>
</dbReference>
<feature type="binding site" evidence="8">
    <location>
        <position position="41"/>
    </location>
    <ligand>
        <name>isopentenyl diphosphate</name>
        <dbReference type="ChEBI" id="CHEBI:128769"/>
    </ligand>
</feature>
<dbReference type="GO" id="GO:0005840">
    <property type="term" value="C:ribosome"/>
    <property type="evidence" value="ECO:0007669"/>
    <property type="project" value="UniProtKB-KW"/>
</dbReference>
<evidence type="ECO:0000256" key="3">
    <source>
        <dbReference type="ARBA" id="ARBA00022723"/>
    </source>
</evidence>
<feature type="domain" description="S1 motif" evidence="9">
    <location>
        <begin position="479"/>
        <end position="547"/>
    </location>
</feature>
<dbReference type="InterPro" id="IPR035104">
    <property type="entry name" value="Ribosomal_protein_S1-like"/>
</dbReference>